<reference evidence="6" key="1">
    <citation type="submission" date="2021-01" db="EMBL/GenBank/DDBJ databases">
        <authorList>
            <person name="Lovell J.T."/>
            <person name="Bentley N."/>
            <person name="Bhattarai G."/>
            <person name="Jenkins J.W."/>
            <person name="Sreedasyam A."/>
            <person name="Alarcon Y."/>
            <person name="Bock C."/>
            <person name="Boston L."/>
            <person name="Carlson J."/>
            <person name="Cervantes K."/>
            <person name="Clermont K."/>
            <person name="Krom N."/>
            <person name="Kubenka K."/>
            <person name="Mamidi S."/>
            <person name="Mattison C."/>
            <person name="Monteros M."/>
            <person name="Pisani C."/>
            <person name="Plott C."/>
            <person name="Rajasekar S."/>
            <person name="Rhein H.S."/>
            <person name="Rohla C."/>
            <person name="Song M."/>
            <person name="Hilaire R.S."/>
            <person name="Shu S."/>
            <person name="Wells L."/>
            <person name="Wang X."/>
            <person name="Webber J."/>
            <person name="Heerema R.J."/>
            <person name="Klein P."/>
            <person name="Conner P."/>
            <person name="Grauke L."/>
            <person name="Grimwood J."/>
            <person name="Schmutz J."/>
            <person name="Randall J.J."/>
        </authorList>
    </citation>
    <scope>NUCLEOTIDE SEQUENCE</scope>
    <source>
        <tissue evidence="6">Leaf</tissue>
    </source>
</reference>
<organism evidence="6 7">
    <name type="scientific">Carya illinoinensis</name>
    <name type="common">Pecan</name>
    <dbReference type="NCBI Taxonomy" id="32201"/>
    <lineage>
        <taxon>Eukaryota</taxon>
        <taxon>Viridiplantae</taxon>
        <taxon>Streptophyta</taxon>
        <taxon>Embryophyta</taxon>
        <taxon>Tracheophyta</taxon>
        <taxon>Spermatophyta</taxon>
        <taxon>Magnoliopsida</taxon>
        <taxon>eudicotyledons</taxon>
        <taxon>Gunneridae</taxon>
        <taxon>Pentapetalae</taxon>
        <taxon>rosids</taxon>
        <taxon>fabids</taxon>
        <taxon>Fagales</taxon>
        <taxon>Juglandaceae</taxon>
        <taxon>Carya</taxon>
    </lineage>
</organism>
<evidence type="ECO:0000313" key="6">
    <source>
        <dbReference type="EMBL" id="KAG6676476.1"/>
    </source>
</evidence>
<dbReference type="GO" id="GO:0006952">
    <property type="term" value="P:defense response"/>
    <property type="evidence" value="ECO:0007669"/>
    <property type="project" value="InterPro"/>
</dbReference>
<keyword evidence="1" id="KW-0677">Repeat</keyword>
<dbReference type="PANTHER" id="PTHR11017:SF570">
    <property type="entry name" value="DISEASE RESISTANCE PROTEIN (TIR-NBS CLASS)-RELATED"/>
    <property type="match status" value="1"/>
</dbReference>
<dbReference type="PANTHER" id="PTHR11017">
    <property type="entry name" value="LEUCINE-RICH REPEAT-CONTAINING PROTEIN"/>
    <property type="match status" value="1"/>
</dbReference>
<evidence type="ECO:0000259" key="4">
    <source>
        <dbReference type="Pfam" id="PF23282"/>
    </source>
</evidence>
<gene>
    <name evidence="6" type="ORF">I3842_15G152900</name>
</gene>
<feature type="domain" description="Disease resistance protein RPS4B/Roq1-like leucine-rich repeats" evidence="5">
    <location>
        <begin position="594"/>
        <end position="765"/>
    </location>
</feature>
<dbReference type="AlphaFoldDB" id="A0A922ACY6"/>
<evidence type="ECO:0000259" key="5">
    <source>
        <dbReference type="Pfam" id="PF23286"/>
    </source>
</evidence>
<evidence type="ECO:0000259" key="3">
    <source>
        <dbReference type="Pfam" id="PF00931"/>
    </source>
</evidence>
<dbReference type="InterPro" id="IPR044974">
    <property type="entry name" value="Disease_R_plants"/>
</dbReference>
<feature type="domain" description="NB-ARC" evidence="3">
    <location>
        <begin position="124"/>
        <end position="250"/>
    </location>
</feature>
<dbReference type="EMBL" id="CM031839">
    <property type="protein sequence ID" value="KAG6676476.1"/>
    <property type="molecule type" value="Genomic_DNA"/>
</dbReference>
<dbReference type="Pfam" id="PF23282">
    <property type="entry name" value="WHD_ROQ1"/>
    <property type="match status" value="1"/>
</dbReference>
<dbReference type="Pfam" id="PF23286">
    <property type="entry name" value="LRR_13"/>
    <property type="match status" value="1"/>
</dbReference>
<feature type="domain" description="Disease resistance protein Roq1-like winged-helix" evidence="4">
    <location>
        <begin position="334"/>
        <end position="406"/>
    </location>
</feature>
<dbReference type="InterPro" id="IPR058546">
    <property type="entry name" value="RPS4B/Roq1-like_LRR"/>
</dbReference>
<proteinExistence type="predicted"/>
<accession>A0A922ACY6</accession>
<dbReference type="GO" id="GO:0043531">
    <property type="term" value="F:ADP binding"/>
    <property type="evidence" value="ECO:0007669"/>
    <property type="project" value="InterPro"/>
</dbReference>
<keyword evidence="2" id="KW-0611">Plant defense</keyword>
<evidence type="ECO:0000256" key="1">
    <source>
        <dbReference type="ARBA" id="ARBA00022737"/>
    </source>
</evidence>
<dbReference type="Pfam" id="PF00931">
    <property type="entry name" value="NB-ARC"/>
    <property type="match status" value="1"/>
</dbReference>
<name>A0A922ACY6_CARIL</name>
<comment type="caution">
    <text evidence="6">The sequence shown here is derived from an EMBL/GenBank/DDBJ whole genome shotgun (WGS) entry which is preliminary data.</text>
</comment>
<sequence>MAFQLGASSSSSSPSILQWNHDVFLSFRGKDVRHNFISHLNHALCQIREQKRRFGEAFTKLGKKIKNDIKPLMESWKEALEEVANFLDDESEFIQKIILWMNPKIVNRIPLSVAKHPIGHLSIEKNDIIRMVGIFGTGGIGKTTISNDIYNHLSSQFEGSCFLRNIRETSKQVGGLIQLQNTLLSKILGTKLDINDVDRGIGVIWHRLQSKRILLILDDVDEMVQLEKLAGDRAWFGSGSIVIITRDQHLLDNSKLFNCLGCMLSRKKEPLKDFVDLSKQVTNYADGLSLALTVLGSDLKGQRIHQWKSALDKYKSIPNQNIQRVLQISYDSLEDNEKDMFLDIAFFFKGEPLAKVIEIFDSCGFFPVHGIQRLIDKCLIYTFNYEYFWMHDLLQDMSREIVREKSAKDLSKRSRVWFHKDVHQVFEEDMGPNEIEGIVLDLPKGDEEISLHPDAFRHMKRLRVFINRNARFSCGPNYLSDKLRVLDWYKYPVESLPHDFQGKKLIVFNMRDSLVKELGNGFNPKNLTIMTFYGCKFLKRIPDFSSISNLKELIVQYCKRLVEVHDSVGSLKNLSRLDFDGCSKLQILPRSLKLRSLCELNLGTCSSLRDFPEIECKMECLRKLSLYSTAVEELPLSIRNLVGLETLDLLDCKNLMRLPIASIPLKYLRCFCMGGHDSVYLPNDSTTMEDEISNSRNGSTALQVPNLQLSSTLDSLSLSGLEIVSLPKSIKESVTLTNLTLARCCNLEEILELPLNIRQVDVRGCNFFTMFNSSASLHSLHLSRLEIVTLPMSIKGFVTLTNLYLKNCLQLEEIA</sequence>
<evidence type="ECO:0000313" key="7">
    <source>
        <dbReference type="Proteomes" id="UP000811246"/>
    </source>
</evidence>
<protein>
    <submittedName>
        <fullName evidence="6">Uncharacterized protein</fullName>
    </submittedName>
</protein>
<dbReference type="InterPro" id="IPR002182">
    <property type="entry name" value="NB-ARC"/>
</dbReference>
<evidence type="ECO:0000256" key="2">
    <source>
        <dbReference type="ARBA" id="ARBA00022821"/>
    </source>
</evidence>
<dbReference type="Proteomes" id="UP000811246">
    <property type="component" value="Chromosome 15"/>
</dbReference>
<dbReference type="InterPro" id="IPR058192">
    <property type="entry name" value="WHD_ROQ1-like"/>
</dbReference>